<dbReference type="Pfam" id="PF08676">
    <property type="entry name" value="MutL_C"/>
    <property type="match status" value="1"/>
</dbReference>
<dbReference type="InterPro" id="IPR042120">
    <property type="entry name" value="MutL_C_dimsub"/>
</dbReference>
<evidence type="ECO:0000256" key="1">
    <source>
        <dbReference type="SAM" id="MobiDB-lite"/>
    </source>
</evidence>
<sequence length="845" mass="93744">MKTSRYANLEAFEYKREIETSNVNKSLHSSTVLRPRGVKKVESLLDTSCSENEFPVFSSSDKEIKSTDDKNKTDRCYELNDVRNISTSKDGYNSFSNSFKLSIRNTAGSLDACNTSNSSMRNTVTGSLLSLGTLENNEGAKREVYQSDSNSPKHGGLFVHSTRQNNHQSSVASTKGERKTGVLSTFTSPSPIFLNRQCTRKRLQETKEASVDELASPSKNRKVITLKGNCNSRFVLDRRKSMNVKRSDCDAAGAPVNDNCNTKSSAYSSNYFVKGTIANDSLDHNAMCGIEVHSAGNKAGVAVVAGETSGSGDSSYLRKHYSDKTTDQICVSKFPTRKDTSAVPGCFENELYSEQVDKGRYIEKSPKDTNSHQRGNPGKTELLPMKGKSSHQSLTSESNMNPDTIEIHTGMLGSSNKDWFCTFDASLGRKLFINSRTGHSSFEAPNEFSIKDDDCSVLSETEFCGKEEDRRQRVPHPCASHLSFLCTPWLPREDRKQEPAAGMGDSHLAFLYKKHLEEQEAEEKLCKWTDAGALQAYEQDLLNNGGKTVTQLLDNWKNPVFAAPEKDILTVNKPGLDKSQISVHNVAHPYRFTKEMLTSMRVLRQLDEKFIVGVVSHEEGADGLLVLVDQHAAHERVRLERLQSELFGDGSDTKTGGKPRIKSSTVSPPLKLCFSQEEIWLLKASQAEIERIGIRFLISQSSESSEDVSVLVDSVPSVFVEREFSEVKRGRPSVAVDNVKGLIREHLEQFSRTRGVPPVIPKAISDVISSQACHGAVKFGEPLGTAECQELIHSLSKCQLPFQCAHGRPSVIPLVDFKFVEKKMNPKETVHRPTLANLQPVLKKY</sequence>
<dbReference type="Gene3D" id="3.30.1540.20">
    <property type="entry name" value="MutL, C-terminal domain, dimerisation subdomain"/>
    <property type="match status" value="1"/>
</dbReference>
<dbReference type="InterPro" id="IPR038973">
    <property type="entry name" value="MutL/Mlh/Pms-like"/>
</dbReference>
<organism evidence="3 4">
    <name type="scientific">Pocillopora meandrina</name>
    <dbReference type="NCBI Taxonomy" id="46732"/>
    <lineage>
        <taxon>Eukaryota</taxon>
        <taxon>Metazoa</taxon>
        <taxon>Cnidaria</taxon>
        <taxon>Anthozoa</taxon>
        <taxon>Hexacorallia</taxon>
        <taxon>Scleractinia</taxon>
        <taxon>Astrocoeniina</taxon>
        <taxon>Pocilloporidae</taxon>
        <taxon>Pocillopora</taxon>
    </lineage>
</organism>
<keyword evidence="4" id="KW-1185">Reference proteome</keyword>
<evidence type="ECO:0000313" key="3">
    <source>
        <dbReference type="EMBL" id="CAH3168360.1"/>
    </source>
</evidence>
<feature type="compositionally biased region" description="Polar residues" evidence="1">
    <location>
        <begin position="390"/>
        <end position="401"/>
    </location>
</feature>
<feature type="region of interest" description="Disordered" evidence="1">
    <location>
        <begin position="361"/>
        <end position="401"/>
    </location>
</feature>
<reference evidence="3 4" key="1">
    <citation type="submission" date="2022-05" db="EMBL/GenBank/DDBJ databases">
        <authorList>
            <consortium name="Genoscope - CEA"/>
            <person name="William W."/>
        </authorList>
    </citation>
    <scope>NUCLEOTIDE SEQUENCE [LARGE SCALE GENOMIC DNA]</scope>
</reference>
<dbReference type="GO" id="GO:0140664">
    <property type="term" value="F:ATP-dependent DNA damage sensor activity"/>
    <property type="evidence" value="ECO:0007669"/>
    <property type="project" value="InterPro"/>
</dbReference>
<name>A0AAU9Y409_9CNID</name>
<dbReference type="SMART" id="SM00853">
    <property type="entry name" value="MutL_C"/>
    <property type="match status" value="1"/>
</dbReference>
<dbReference type="Proteomes" id="UP001159428">
    <property type="component" value="Unassembled WGS sequence"/>
</dbReference>
<evidence type="ECO:0000259" key="2">
    <source>
        <dbReference type="SMART" id="SM00853"/>
    </source>
</evidence>
<accession>A0AAU9Y409</accession>
<dbReference type="GO" id="GO:0032300">
    <property type="term" value="C:mismatch repair complex"/>
    <property type="evidence" value="ECO:0007669"/>
    <property type="project" value="InterPro"/>
</dbReference>
<dbReference type="InterPro" id="IPR037198">
    <property type="entry name" value="MutL_C_sf"/>
</dbReference>
<dbReference type="InterPro" id="IPR042121">
    <property type="entry name" value="MutL_C_regsub"/>
</dbReference>
<dbReference type="Gene3D" id="3.30.1370.100">
    <property type="entry name" value="MutL, C-terminal domain, regulatory subdomain"/>
    <property type="match status" value="1"/>
</dbReference>
<dbReference type="EMBL" id="CALNXJ010000177">
    <property type="protein sequence ID" value="CAH3168360.1"/>
    <property type="molecule type" value="Genomic_DNA"/>
</dbReference>
<evidence type="ECO:0000313" key="4">
    <source>
        <dbReference type="Proteomes" id="UP001159428"/>
    </source>
</evidence>
<proteinExistence type="predicted"/>
<dbReference type="InterPro" id="IPR014790">
    <property type="entry name" value="MutL_C"/>
</dbReference>
<dbReference type="SUPFAM" id="SSF118116">
    <property type="entry name" value="DNA mismatch repair protein MutL"/>
    <property type="match status" value="1"/>
</dbReference>
<comment type="caution">
    <text evidence="3">The sequence shown here is derived from an EMBL/GenBank/DDBJ whole genome shotgun (WGS) entry which is preliminary data.</text>
</comment>
<gene>
    <name evidence="3" type="ORF">PMEA_00008659</name>
</gene>
<dbReference type="GO" id="GO:0005524">
    <property type="term" value="F:ATP binding"/>
    <property type="evidence" value="ECO:0007669"/>
    <property type="project" value="InterPro"/>
</dbReference>
<feature type="domain" description="MutL C-terminal dimerisation" evidence="2">
    <location>
        <begin position="602"/>
        <end position="783"/>
    </location>
</feature>
<dbReference type="GO" id="GO:0006298">
    <property type="term" value="P:mismatch repair"/>
    <property type="evidence" value="ECO:0007669"/>
    <property type="project" value="InterPro"/>
</dbReference>
<dbReference type="AlphaFoldDB" id="A0AAU9Y409"/>
<dbReference type="PANTHER" id="PTHR10073">
    <property type="entry name" value="DNA MISMATCH REPAIR PROTEIN MLH, PMS, MUTL"/>
    <property type="match status" value="1"/>
</dbReference>
<protein>
    <recommendedName>
        <fullName evidence="2">MutL C-terminal dimerisation domain-containing protein</fullName>
    </recommendedName>
</protein>
<dbReference type="PANTHER" id="PTHR10073:SF47">
    <property type="entry name" value="DNA MISMATCH REPAIR PROTEIN MLH3"/>
    <property type="match status" value="1"/>
</dbReference>
<feature type="compositionally biased region" description="Basic and acidic residues" evidence="1">
    <location>
        <begin position="361"/>
        <end position="371"/>
    </location>
</feature>
<dbReference type="GO" id="GO:0016887">
    <property type="term" value="F:ATP hydrolysis activity"/>
    <property type="evidence" value="ECO:0007669"/>
    <property type="project" value="InterPro"/>
</dbReference>